<accession>A0A5N6ZVA5</accession>
<evidence type="ECO:0000313" key="3">
    <source>
        <dbReference type="Proteomes" id="UP000326268"/>
    </source>
</evidence>
<feature type="region of interest" description="Disordered" evidence="1">
    <location>
        <begin position="1"/>
        <end position="22"/>
    </location>
</feature>
<evidence type="ECO:0000313" key="2">
    <source>
        <dbReference type="EMBL" id="KAE8361541.1"/>
    </source>
</evidence>
<dbReference type="Proteomes" id="UP000326268">
    <property type="component" value="Unassembled WGS sequence"/>
</dbReference>
<keyword evidence="3" id="KW-1185">Reference proteome</keyword>
<dbReference type="AlphaFoldDB" id="A0A5N6ZVA5"/>
<evidence type="ECO:0000256" key="1">
    <source>
        <dbReference type="SAM" id="MobiDB-lite"/>
    </source>
</evidence>
<reference evidence="2 3" key="1">
    <citation type="submission" date="2019-04" db="EMBL/GenBank/DDBJ databases">
        <title>Friends and foes A comparative genomics studyof 23 Aspergillus species from section Flavi.</title>
        <authorList>
            <consortium name="DOE Joint Genome Institute"/>
            <person name="Kjaerbolling I."/>
            <person name="Vesth T."/>
            <person name="Frisvad J.C."/>
            <person name="Nybo J.L."/>
            <person name="Theobald S."/>
            <person name="Kildgaard S."/>
            <person name="Isbrandt T."/>
            <person name="Kuo A."/>
            <person name="Sato A."/>
            <person name="Lyhne E.K."/>
            <person name="Kogle M.E."/>
            <person name="Wiebenga A."/>
            <person name="Kun R.S."/>
            <person name="Lubbers R.J."/>
            <person name="Makela M.R."/>
            <person name="Barry K."/>
            <person name="Chovatia M."/>
            <person name="Clum A."/>
            <person name="Daum C."/>
            <person name="Haridas S."/>
            <person name="He G."/>
            <person name="LaButti K."/>
            <person name="Lipzen A."/>
            <person name="Mondo S."/>
            <person name="Riley R."/>
            <person name="Salamov A."/>
            <person name="Simmons B.A."/>
            <person name="Magnuson J.K."/>
            <person name="Henrissat B."/>
            <person name="Mortensen U.H."/>
            <person name="Larsen T.O."/>
            <person name="Devries R.P."/>
            <person name="Grigoriev I.V."/>
            <person name="Machida M."/>
            <person name="Baker S.E."/>
            <person name="Andersen M.R."/>
        </authorList>
    </citation>
    <scope>NUCLEOTIDE SEQUENCE [LARGE SCALE GENOMIC DNA]</scope>
    <source>
        <strain evidence="2 3">CBS 763.97</strain>
    </source>
</reference>
<protein>
    <submittedName>
        <fullName evidence="2">Uncharacterized protein</fullName>
    </submittedName>
</protein>
<name>A0A5N6ZVA5_9EURO</name>
<dbReference type="EMBL" id="ML737731">
    <property type="protein sequence ID" value="KAE8361541.1"/>
    <property type="molecule type" value="Genomic_DNA"/>
</dbReference>
<sequence>MDATQTAAAAATEGRADPVSWPGSGYPTWSSIRSNITRPDTFHDQQSLTLGQHLPALSLPLKRHIYETDVFAGTMAPKAEKNGGSSQRVCYRFCADSCRSSPPVNGMASSTDAAIRHARNPDPKPYQPVGRTMVCDGALWYNILVSVWEIICISDEANYKPYYNSRCERL</sequence>
<organism evidence="2 3">
    <name type="scientific">Aspergillus caelatus</name>
    <dbReference type="NCBI Taxonomy" id="61420"/>
    <lineage>
        <taxon>Eukaryota</taxon>
        <taxon>Fungi</taxon>
        <taxon>Dikarya</taxon>
        <taxon>Ascomycota</taxon>
        <taxon>Pezizomycotina</taxon>
        <taxon>Eurotiomycetes</taxon>
        <taxon>Eurotiomycetidae</taxon>
        <taxon>Eurotiales</taxon>
        <taxon>Aspergillaceae</taxon>
        <taxon>Aspergillus</taxon>
        <taxon>Aspergillus subgen. Circumdati</taxon>
    </lineage>
</organism>
<dbReference type="OrthoDB" id="4517152at2759"/>
<gene>
    <name evidence="2" type="ORF">BDV27DRAFT_160590</name>
</gene>
<dbReference type="GeneID" id="43657501"/>
<proteinExistence type="predicted"/>
<dbReference type="RefSeq" id="XP_031924622.1">
    <property type="nucleotide sequence ID" value="XM_032073055.1"/>
</dbReference>
<feature type="compositionally biased region" description="Low complexity" evidence="1">
    <location>
        <begin position="1"/>
        <end position="12"/>
    </location>
</feature>